<feature type="compositionally biased region" description="Pro residues" evidence="27">
    <location>
        <begin position="1047"/>
        <end position="1062"/>
    </location>
</feature>
<evidence type="ECO:0000256" key="1">
    <source>
        <dbReference type="ARBA" id="ARBA00004170"/>
    </source>
</evidence>
<evidence type="ECO:0000256" key="12">
    <source>
        <dbReference type="ARBA" id="ARBA00022859"/>
    </source>
</evidence>
<feature type="compositionally biased region" description="Basic and acidic residues" evidence="27">
    <location>
        <begin position="1002"/>
        <end position="1016"/>
    </location>
</feature>
<evidence type="ECO:0000256" key="9">
    <source>
        <dbReference type="ARBA" id="ARBA00022490"/>
    </source>
</evidence>
<evidence type="ECO:0000256" key="24">
    <source>
        <dbReference type="ARBA" id="ARBA00034357"/>
    </source>
</evidence>
<evidence type="ECO:0000259" key="28">
    <source>
        <dbReference type="PROSITE" id="PS50001"/>
    </source>
</evidence>
<comment type="catalytic activity">
    <reaction evidence="18">
        <text>a 1,2-diacyl-sn-glycero-3-phospho-(1D-myo-inositol-3,4,5-trisphosphate) + H2O = a 1,2-diacyl-sn-glycero-3-phospho-(1D-myo-inositol-3,4-bisphosphate) + phosphate</text>
        <dbReference type="Rhea" id="RHEA:25528"/>
        <dbReference type="ChEBI" id="CHEBI:15377"/>
        <dbReference type="ChEBI" id="CHEBI:43474"/>
        <dbReference type="ChEBI" id="CHEBI:57658"/>
        <dbReference type="ChEBI" id="CHEBI:57836"/>
        <dbReference type="EC" id="3.1.3.86"/>
    </reaction>
    <physiologicalReaction direction="left-to-right" evidence="18">
        <dbReference type="Rhea" id="RHEA:25529"/>
    </physiologicalReaction>
</comment>
<dbReference type="CDD" id="cd10343">
    <property type="entry name" value="SH2_SHIP"/>
    <property type="match status" value="1"/>
</dbReference>
<keyword evidence="10" id="KW-0597">Phosphoprotein</keyword>
<comment type="similarity">
    <text evidence="7">Belongs to the inositol 1,4,5-trisphosphate 5-phosphatase family.</text>
</comment>
<dbReference type="RefSeq" id="XP_057408160.1">
    <property type="nucleotide sequence ID" value="XM_057552177.1"/>
</dbReference>
<feature type="compositionally biased region" description="Pro residues" evidence="27">
    <location>
        <begin position="253"/>
        <end position="263"/>
    </location>
</feature>
<dbReference type="GeneID" id="102999607"/>
<comment type="subcellular location">
    <subcellularLocation>
        <location evidence="21">Basal cell membrane</location>
    </subcellularLocation>
    <subcellularLocation>
        <location evidence="4">Cell projection</location>
        <location evidence="4">Filopodium</location>
    </subcellularLocation>
    <subcellularLocation>
        <location evidence="5">Cell projection</location>
        <location evidence="5">Lamellipodium</location>
    </subcellularLocation>
    <subcellularLocation>
        <location evidence="2">Cytoplasm</location>
        <location evidence="2">Cytoskeleton</location>
    </subcellularLocation>
    <subcellularLocation>
        <location evidence="6">Cytoplasm</location>
        <location evidence="6">Cytosol</location>
    </subcellularLocation>
    <subcellularLocation>
        <location evidence="1">Membrane</location>
        <topology evidence="1">Peripheral membrane protein</topology>
    </subcellularLocation>
    <subcellularLocation>
        <location evidence="3">Nucleus speckle</location>
    </subcellularLocation>
</comment>
<dbReference type="PRINTS" id="PR00401">
    <property type="entry name" value="SH2DOMAIN"/>
</dbReference>
<feature type="compositionally biased region" description="Basic and acidic residues" evidence="27">
    <location>
        <begin position="219"/>
        <end position="229"/>
    </location>
</feature>
<evidence type="ECO:0000256" key="10">
    <source>
        <dbReference type="ARBA" id="ARBA00022553"/>
    </source>
</evidence>
<evidence type="ECO:0000313" key="30">
    <source>
        <dbReference type="Proteomes" id="UP001652580"/>
    </source>
</evidence>
<evidence type="ECO:0000256" key="25">
    <source>
        <dbReference type="ARBA" id="ARBA00034368"/>
    </source>
</evidence>
<evidence type="ECO:0000256" key="20">
    <source>
        <dbReference type="ARBA" id="ARBA00034246"/>
    </source>
</evidence>
<evidence type="ECO:0000256" key="27">
    <source>
        <dbReference type="SAM" id="MobiDB-lite"/>
    </source>
</evidence>
<keyword evidence="14" id="KW-0472">Membrane</keyword>
<dbReference type="CDD" id="cd09491">
    <property type="entry name" value="SAM_Ship2"/>
    <property type="match status" value="1"/>
</dbReference>
<proteinExistence type="inferred from homology"/>
<feature type="compositionally biased region" description="Pro residues" evidence="27">
    <location>
        <begin position="989"/>
        <end position="1001"/>
    </location>
</feature>
<accession>A0ABM3U1D8</accession>
<dbReference type="InterPro" id="IPR057509">
    <property type="entry name" value="C2_SHIP1-2_2nd"/>
</dbReference>
<dbReference type="EC" id="3.1.3.86" evidence="8"/>
<dbReference type="InterPro" id="IPR000300">
    <property type="entry name" value="IPPc"/>
</dbReference>
<evidence type="ECO:0000256" key="5">
    <source>
        <dbReference type="ARBA" id="ARBA00004510"/>
    </source>
</evidence>
<feature type="compositionally biased region" description="Pro residues" evidence="27">
    <location>
        <begin position="1138"/>
        <end position="1155"/>
    </location>
</feature>
<dbReference type="InterPro" id="IPR013761">
    <property type="entry name" value="SAM/pointed_sf"/>
</dbReference>
<dbReference type="CDD" id="cd09101">
    <property type="entry name" value="INPP5c_SHIP2-INPPL1"/>
    <property type="match status" value="1"/>
</dbReference>
<evidence type="ECO:0000256" key="16">
    <source>
        <dbReference type="ARBA" id="ARBA00023242"/>
    </source>
</evidence>
<dbReference type="Gene3D" id="3.60.10.10">
    <property type="entry name" value="Endonuclease/exonuclease/phosphatase"/>
    <property type="match status" value="1"/>
</dbReference>
<dbReference type="SMART" id="SM00454">
    <property type="entry name" value="SAM"/>
    <property type="match status" value="1"/>
</dbReference>
<keyword evidence="9" id="KW-0963">Cytoplasm</keyword>
<evidence type="ECO:0000256" key="23">
    <source>
        <dbReference type="ARBA" id="ARBA00034353"/>
    </source>
</evidence>
<dbReference type="Pfam" id="PF24150">
    <property type="entry name" value="C2_SHIP1-2_first"/>
    <property type="match status" value="1"/>
</dbReference>
<feature type="compositionally biased region" description="Low complexity" evidence="27">
    <location>
        <begin position="31"/>
        <end position="43"/>
    </location>
</feature>
<dbReference type="Proteomes" id="UP001652580">
    <property type="component" value="Chromosome 9"/>
</dbReference>
<evidence type="ECO:0000256" key="14">
    <source>
        <dbReference type="ARBA" id="ARBA00023136"/>
    </source>
</evidence>
<dbReference type="PROSITE" id="PS50001">
    <property type="entry name" value="SH2"/>
    <property type="match status" value="1"/>
</dbReference>
<dbReference type="SMART" id="SM00252">
    <property type="entry name" value="SH2"/>
    <property type="match status" value="1"/>
</dbReference>
<dbReference type="SUPFAM" id="SSF55550">
    <property type="entry name" value="SH2 domain"/>
    <property type="match status" value="1"/>
</dbReference>
<dbReference type="Pfam" id="PF22669">
    <property type="entry name" value="Exo_endo_phos2"/>
    <property type="match status" value="1"/>
</dbReference>
<dbReference type="Pfam" id="PF00536">
    <property type="entry name" value="SAM_1"/>
    <property type="match status" value="1"/>
</dbReference>
<organism evidence="30 31">
    <name type="scientific">Balaenoptera acutorostrata</name>
    <name type="common">Common minke whale</name>
    <name type="synonym">Balaena rostrata</name>
    <dbReference type="NCBI Taxonomy" id="9767"/>
    <lineage>
        <taxon>Eukaryota</taxon>
        <taxon>Metazoa</taxon>
        <taxon>Chordata</taxon>
        <taxon>Craniata</taxon>
        <taxon>Vertebrata</taxon>
        <taxon>Euteleostomi</taxon>
        <taxon>Mammalia</taxon>
        <taxon>Eutheria</taxon>
        <taxon>Laurasiatheria</taxon>
        <taxon>Artiodactyla</taxon>
        <taxon>Whippomorpha</taxon>
        <taxon>Cetacea</taxon>
        <taxon>Mysticeti</taxon>
        <taxon>Balaenopteridae</taxon>
        <taxon>Balaenoptera</taxon>
    </lineage>
</organism>
<keyword evidence="11" id="KW-0378">Hydrolase</keyword>
<dbReference type="SMART" id="SM00128">
    <property type="entry name" value="IPPc"/>
    <property type="match status" value="1"/>
</dbReference>
<keyword evidence="15" id="KW-0206">Cytoskeleton</keyword>
<reference evidence="31" key="1">
    <citation type="submission" date="2025-08" db="UniProtKB">
        <authorList>
            <consortium name="RefSeq"/>
        </authorList>
    </citation>
    <scope>IDENTIFICATION</scope>
</reference>
<sequence length="1309" mass="142894">MGKERPDLGLLNPSRPGPAVEAGAAGGGGCAANRAANAAEHGAPIPGSVPPADHQARSPAPGPGPGPSLSAERPGADGAGRWARAALNPALAMASACGAPGPGGAGPGAALGSPAPAWYHRDLSRAAAEELLARAGRDGSFLVRDSESVAGAFALCVLYQKHVHTYRILPDGEDFLAVQTSQGVPVRRFQTLGELIGLYAQPNQGLVCALLLPVEREREPDLPDDRDASDGEDEKPPLPPRSGSTSISAPLGPSSPLPAPETPTTPAAESEVDKVLSGLEILSKVFDQQSSPMVTRLLQQQNPPQTGEQELESLVLKLSVLKDFLSGIQKKALKALQDMSSTAPPAPLQPSTRKAKTIPVQAFEVKLDVTLGDLTKIGKSQKFTLSVDVEGGRLVLLRRQRDSQEDWTTFTHDRIRQLIKSQRVQNKLGVVFEKEKDRTQRKDFIFVSARKREAFCQLLQLMKNKHSKQDEPDMISVFIGTWNMGSVPPPKTVTSWFTSKGLGKTLDEVTVTIPHDIYVFGTQENSVGDREWLDLLRGSLKELTDLDYRPIAMQSLWNIKVAVLVKPEHENRISHVSTSSVKTGIANTLGNKGAVGVSFMFNGTSFGFVNCHLTSGNEKTARRNQNYLDILRLLSLGDRQLSAFDISLRFTHLFWFGDLNYRLDMDIQEILNYISRKEFEPLLRVDQLNLEREKHKVFLRFSEEEISFPPTYRYERGSRDTYAWHKQKPTGVRTNVPSWCDRILWKSYPETHIICNSYGCTDDIVTSDHSPVFGTFEVGVTSQFISKKGLSKTSDQAYIEFESIEAIVKTASRTKFFIEFYSTCLEEYKKSFENDAQSSDNINFLKVQWSSRQLPTLKPILADIEYLQDQHLLLTVKSMDGYESYGECVVALKSMIGSTAQQFLTFLSHRGEETGNIRGSMKVRVPTERLGTRERLYEWISIDKDEAGAKSKAPSVSRGSQEPRSGSRKPASAEASCPLSKLFEEPEKPPPTGRPPAPPRAAPREEPLTPRLKPEGAPELEGVVAPSPKNSFNNPAYYVLEGVPHQLLPPEPPSPARAPVPPATKNKVAITVPAPQLGRHRPPRVGEGSSSDEESGGTLPPPDFPPPPLPDSAIFLPPSLDPLPGPVIRGRSAGEARGPPPPKAHPRPPLPPGPSPTSTFLGEVASGDDRSCSVLQMAKTLSEVDYAPAAPGRSMLLPGPLELQPPRGLPSDYGRPLSFPPPRIRESIQEDLAEEAPCPQVGRSGGLGEAGMGAWLRAIGLERYEEGLVHNGWDDLEFLSDITEEDLEEAGVQDPAHKRLLLDTLQLSK</sequence>
<evidence type="ECO:0000256" key="4">
    <source>
        <dbReference type="ARBA" id="ARBA00004486"/>
    </source>
</evidence>
<evidence type="ECO:0000256" key="26">
    <source>
        <dbReference type="PROSITE-ProRule" id="PRU00191"/>
    </source>
</evidence>
<evidence type="ECO:0000256" key="21">
    <source>
        <dbReference type="ARBA" id="ARBA00034304"/>
    </source>
</evidence>
<name>A0ABM3U1D8_BALAC</name>
<dbReference type="PANTHER" id="PTHR46051:SF2">
    <property type="entry name" value="PHOSPHATIDYLINOSITOL 3,4,5-TRISPHOSPHATE 5-PHOSPHATASE 2"/>
    <property type="match status" value="1"/>
</dbReference>
<keyword evidence="17" id="KW-0966">Cell projection</keyword>
<evidence type="ECO:0000259" key="29">
    <source>
        <dbReference type="PROSITE" id="PS50105"/>
    </source>
</evidence>
<evidence type="ECO:0000256" key="11">
    <source>
        <dbReference type="ARBA" id="ARBA00022801"/>
    </source>
</evidence>
<keyword evidence="30" id="KW-1185">Reference proteome</keyword>
<comment type="catalytic activity">
    <reaction evidence="19">
        <text>1,2-dihexadecanoyl-sn-glycero-3-phospho-(1D-myo-inositol-3,4,5-trisphosphate) + H2O = 1,2-dihexadecanoyl-sn-glycero-3-phospho-(1D-myo-inositol-3,4-bisphosphate) + phosphate</text>
        <dbReference type="Rhea" id="RHEA:43556"/>
        <dbReference type="ChEBI" id="CHEBI:15377"/>
        <dbReference type="ChEBI" id="CHEBI:43474"/>
        <dbReference type="ChEBI" id="CHEBI:83420"/>
        <dbReference type="ChEBI" id="CHEBI:83422"/>
    </reaction>
    <physiologicalReaction direction="left-to-right" evidence="19">
        <dbReference type="Rhea" id="RHEA:43557"/>
    </physiologicalReaction>
</comment>
<evidence type="ECO:0000256" key="19">
    <source>
        <dbReference type="ARBA" id="ARBA00034236"/>
    </source>
</evidence>
<dbReference type="Gene3D" id="1.10.150.50">
    <property type="entry name" value="Transcription Factor, Ets-1"/>
    <property type="match status" value="1"/>
</dbReference>
<dbReference type="PROSITE" id="PS50105">
    <property type="entry name" value="SAM_DOMAIN"/>
    <property type="match status" value="1"/>
</dbReference>
<evidence type="ECO:0000256" key="18">
    <source>
        <dbReference type="ARBA" id="ARBA00023377"/>
    </source>
</evidence>
<feature type="region of interest" description="Disordered" evidence="27">
    <location>
        <begin position="948"/>
        <end position="1168"/>
    </location>
</feature>
<evidence type="ECO:0000256" key="8">
    <source>
        <dbReference type="ARBA" id="ARBA00012981"/>
    </source>
</evidence>
<dbReference type="Gene3D" id="3.30.505.10">
    <property type="entry name" value="SH2 domain"/>
    <property type="match status" value="1"/>
</dbReference>
<protein>
    <recommendedName>
        <fullName evidence="22">Phosphatidylinositol 3,4,5-trisphosphate 5-phosphatase 2</fullName>
        <ecNumber evidence="8">3.1.3.86</ecNumber>
    </recommendedName>
    <alternativeName>
        <fullName evidence="23">Inositol polyphosphate phosphatase-like protein 1</fullName>
    </alternativeName>
    <alternativeName>
        <fullName evidence="25">Protein 51C</fullName>
    </alternativeName>
    <alternativeName>
        <fullName evidence="24">SH2 domain-containing inositol 5'-phosphatase 2</fullName>
    </alternativeName>
</protein>
<evidence type="ECO:0000256" key="2">
    <source>
        <dbReference type="ARBA" id="ARBA00004245"/>
    </source>
</evidence>
<evidence type="ECO:0000256" key="6">
    <source>
        <dbReference type="ARBA" id="ARBA00004514"/>
    </source>
</evidence>
<evidence type="ECO:0000256" key="13">
    <source>
        <dbReference type="ARBA" id="ARBA00022999"/>
    </source>
</evidence>
<dbReference type="Pfam" id="PF00017">
    <property type="entry name" value="SH2"/>
    <property type="match status" value="1"/>
</dbReference>
<dbReference type="InterPro" id="IPR000980">
    <property type="entry name" value="SH2"/>
</dbReference>
<dbReference type="InterPro" id="IPR057510">
    <property type="entry name" value="C2_SHIP1-2_first"/>
</dbReference>
<feature type="region of interest" description="Disordered" evidence="27">
    <location>
        <begin position="1190"/>
        <end position="1223"/>
    </location>
</feature>
<evidence type="ECO:0000256" key="7">
    <source>
        <dbReference type="ARBA" id="ARBA00008734"/>
    </source>
</evidence>
<dbReference type="SUPFAM" id="SSF47769">
    <property type="entry name" value="SAM/Pointed domain"/>
    <property type="match status" value="1"/>
</dbReference>
<dbReference type="InterPro" id="IPR036691">
    <property type="entry name" value="Endo/exonu/phosph_ase_sf"/>
</dbReference>
<dbReference type="SUPFAM" id="SSF56219">
    <property type="entry name" value="DNase I-like"/>
    <property type="match status" value="1"/>
</dbReference>
<gene>
    <name evidence="31" type="primary">INPPL1</name>
</gene>
<feature type="region of interest" description="Disordered" evidence="27">
    <location>
        <begin position="219"/>
        <end position="272"/>
    </location>
</feature>
<evidence type="ECO:0000313" key="31">
    <source>
        <dbReference type="RefSeq" id="XP_057408160.1"/>
    </source>
</evidence>
<feature type="domain" description="SH2" evidence="28">
    <location>
        <begin position="118"/>
        <end position="214"/>
    </location>
</feature>
<comment type="catalytic activity">
    <reaction evidence="20">
        <text>1,2-dioctanoyl-sn-glycero-3-phospho-(1D-myo-inositol-3,4,5-trisphosphate) + H2O = 1,2-dioctanoyl-sn-glycero-3-phospho-(1D-myo-inositol-3,4-bisphosphate) + phosphate</text>
        <dbReference type="Rhea" id="RHEA:43548"/>
        <dbReference type="ChEBI" id="CHEBI:15377"/>
        <dbReference type="ChEBI" id="CHEBI:43474"/>
        <dbReference type="ChEBI" id="CHEBI:83416"/>
        <dbReference type="ChEBI" id="CHEBI:83417"/>
    </reaction>
    <physiologicalReaction direction="left-to-right" evidence="20">
        <dbReference type="Rhea" id="RHEA:43549"/>
    </physiologicalReaction>
</comment>
<feature type="domain" description="SAM" evidence="29">
    <location>
        <begin position="1255"/>
        <end position="1309"/>
    </location>
</feature>
<keyword evidence="12" id="KW-0391">Immunity</keyword>
<evidence type="ECO:0000256" key="22">
    <source>
        <dbReference type="ARBA" id="ARBA00034348"/>
    </source>
</evidence>
<feature type="compositionally biased region" description="Pro residues" evidence="27">
    <location>
        <begin position="1099"/>
        <end position="1110"/>
    </location>
</feature>
<dbReference type="InterPro" id="IPR036860">
    <property type="entry name" value="SH2_dom_sf"/>
</dbReference>
<dbReference type="Pfam" id="PF24147">
    <property type="entry name" value="C2_SHIP1-2_2nd"/>
    <property type="match status" value="1"/>
</dbReference>
<keyword evidence="16" id="KW-0539">Nucleus</keyword>
<dbReference type="PANTHER" id="PTHR46051">
    <property type="entry name" value="SH2 DOMAIN-CONTAINING PROTEIN"/>
    <property type="match status" value="1"/>
</dbReference>
<feature type="region of interest" description="Disordered" evidence="27">
    <location>
        <begin position="1"/>
        <end position="78"/>
    </location>
</feature>
<dbReference type="InterPro" id="IPR001660">
    <property type="entry name" value="SAM"/>
</dbReference>
<evidence type="ECO:0000256" key="3">
    <source>
        <dbReference type="ARBA" id="ARBA00004324"/>
    </source>
</evidence>
<evidence type="ECO:0000256" key="17">
    <source>
        <dbReference type="ARBA" id="ARBA00023273"/>
    </source>
</evidence>
<evidence type="ECO:0000256" key="15">
    <source>
        <dbReference type="ARBA" id="ARBA00023212"/>
    </source>
</evidence>
<keyword evidence="13 26" id="KW-0727">SH2 domain</keyword>